<dbReference type="Proteomes" id="UP000027581">
    <property type="component" value="Unassembled WGS sequence"/>
</dbReference>
<feature type="compositionally biased region" description="Low complexity" evidence="1">
    <location>
        <begin position="665"/>
        <end position="679"/>
    </location>
</feature>
<feature type="compositionally biased region" description="Basic and acidic residues" evidence="1">
    <location>
        <begin position="459"/>
        <end position="475"/>
    </location>
</feature>
<feature type="region of interest" description="Disordered" evidence="1">
    <location>
        <begin position="737"/>
        <end position="761"/>
    </location>
</feature>
<gene>
    <name evidence="2" type="ORF">PRCDC_0823300</name>
</gene>
<evidence type="ECO:0000313" key="3">
    <source>
        <dbReference type="Proteomes" id="UP000027581"/>
    </source>
</evidence>
<proteinExistence type="predicted"/>
<sequence length="824" mass="97930">MNETSYIPGYRDINIQAFYRPQEDYAFANNIRAKQFIYNPYFKKELKGPYIKKMYEPFEMNKPHIKTLFSPHILSHTKLNRQCNPLVSYPYGIPRDIEYEKCPKCKGKKKEHTIKYNKKEKKKNINKIDTFSYENNFFVSRLKPGYNNSSQEQYINIEKNYDNDDVINMDIYDIENIKDKSKQESYEDTYSIPMGNENIHDYSQSSTNSYDVIKELNKPRYENLDNFPMQYINTHDNDDSSMYYYSYNEKENFNSQEKIKKKNLDLKDLHINDEINIPNKYKNDTKYKHNDVEESSSSLNSEEKYEIDNIISKYNNNNDIEKDNKKKMNLIDNNIINTDKKGKKDLLIMLINDLTHGKIKHKKEKNDEKYQMNHENKIKRENKIKHEDKKKRENMIKNENVVKNEEILKNTQQNLKQVKICENENIFSKYNVMEIYKNQNSMSTDNTKEKNTSKQNAHHMKEHEKKKEMEVEHYHRYCKSGNGKNGKNEKNEKNEKREKEKKHEDTKIKRVYYKNSLELPKSNEQDMYQSNLSKKKSFNPKKNKKVSIEKEPIVFKKSKDDQSKIAKQIIARAKSMKMKRIGTINFPTKNSNNISLKKRNTLKKLNTMVESKFKKQNTIVLKKRKTMPRLHLTKPPNPIIFINKKKFLKAQKTVHIHDNNKKNKNNNTNNNDNNNNINNNRKKILSRSKTKVYINNKSKIFKKAEVKMVSKNPFNILASINSSNTNIQDEKDKNTIKKDYVGNNNKNLNIPSKKDKPQINNNSVRNKLKSKKDELYQNILSLTKNMKEQPLKKTYHEHINHKDLLSLTSKNSDDIYDNSVDGVL</sequence>
<name>A0A060RRL9_PLARE</name>
<evidence type="ECO:0000313" key="2">
    <source>
        <dbReference type="EMBL" id="CDO64008.1"/>
    </source>
</evidence>
<keyword evidence="3" id="KW-1185">Reference proteome</keyword>
<dbReference type="EMBL" id="HG810769">
    <property type="protein sequence ID" value="CDO64008.1"/>
    <property type="molecule type" value="Genomic_DNA"/>
</dbReference>
<protein>
    <submittedName>
        <fullName evidence="2">Uncharacterized protein</fullName>
    </submittedName>
</protein>
<organism evidence="2 3">
    <name type="scientific">Plasmodium reichenowi</name>
    <dbReference type="NCBI Taxonomy" id="5854"/>
    <lineage>
        <taxon>Eukaryota</taxon>
        <taxon>Sar</taxon>
        <taxon>Alveolata</taxon>
        <taxon>Apicomplexa</taxon>
        <taxon>Aconoidasida</taxon>
        <taxon>Haemosporida</taxon>
        <taxon>Plasmodiidae</taxon>
        <taxon>Plasmodium</taxon>
        <taxon>Plasmodium (Laverania)</taxon>
    </lineage>
</organism>
<accession>A0A060RRL9</accession>
<dbReference type="VEuPathDB" id="PlasmoDB:PRCDC_0823300"/>
<evidence type="ECO:0000256" key="1">
    <source>
        <dbReference type="SAM" id="MobiDB-lite"/>
    </source>
</evidence>
<reference evidence="2" key="2">
    <citation type="submission" date="2014-05" db="EMBL/GenBank/DDBJ databases">
        <title>The genome sequences of chimpanzee malaria parasites reveal the path to human adaptation.</title>
        <authorList>
            <person name="Otto T.D."/>
            <person name="Rayner J.C."/>
            <person name="Boehme U."/>
            <person name="Pain A."/>
            <person name="Spottiswoode N."/>
            <person name="Sanders M."/>
            <person name="Quail M."/>
            <person name="Ollomo B."/>
            <person name="Renaud F."/>
            <person name="Thomas A.W."/>
            <person name="Prugnolle F."/>
            <person name="Conway D.J."/>
            <person name="Newbold C."/>
            <person name="Berriman M."/>
        </authorList>
    </citation>
    <scope>NUCLEOTIDE SEQUENCE [LARGE SCALE GENOMIC DNA]</scope>
    <source>
        <strain evidence="2">CDC</strain>
    </source>
</reference>
<feature type="compositionally biased region" description="Basic residues" evidence="1">
    <location>
        <begin position="533"/>
        <end position="545"/>
    </location>
</feature>
<feature type="region of interest" description="Disordered" evidence="1">
    <location>
        <begin position="441"/>
        <end position="507"/>
    </location>
</feature>
<feature type="region of interest" description="Disordered" evidence="1">
    <location>
        <begin position="658"/>
        <end position="685"/>
    </location>
</feature>
<dbReference type="PhylomeDB" id="A0A060RRL9"/>
<feature type="compositionally biased region" description="Basic and acidic residues" evidence="1">
    <location>
        <begin position="486"/>
        <end position="507"/>
    </location>
</feature>
<feature type="region of interest" description="Disordered" evidence="1">
    <location>
        <begin position="523"/>
        <end position="545"/>
    </location>
</feature>
<reference evidence="2" key="1">
    <citation type="submission" date="2014-01" db="EMBL/GenBank/DDBJ databases">
        <authorList>
            <person name="Aslett M."/>
        </authorList>
    </citation>
    <scope>NUCLEOTIDE SEQUENCE</scope>
    <source>
        <strain evidence="2">CDC</strain>
    </source>
</reference>
<dbReference type="AlphaFoldDB" id="A0A060RRL9"/>
<dbReference type="VEuPathDB" id="PlasmoDB:PRG01_0826900"/>